<dbReference type="RefSeq" id="WP_160626732.1">
    <property type="nucleotide sequence ID" value="NZ_CP047593.1"/>
</dbReference>
<evidence type="ECO:0000256" key="1">
    <source>
        <dbReference type="ARBA" id="ARBA00008857"/>
    </source>
</evidence>
<dbReference type="KEGG" id="taer:GT409_02785"/>
<dbReference type="SUPFAM" id="SSF56349">
    <property type="entry name" value="DNA breaking-rejoining enzymes"/>
    <property type="match status" value="1"/>
</dbReference>
<comment type="similarity">
    <text evidence="1">Belongs to the 'phage' integrase family.</text>
</comment>
<feature type="domain" description="Tyr recombinase" evidence="4">
    <location>
        <begin position="220"/>
        <end position="385"/>
    </location>
</feature>
<dbReference type="Gene3D" id="1.10.443.10">
    <property type="entry name" value="Intergrase catalytic core"/>
    <property type="match status" value="1"/>
</dbReference>
<keyword evidence="3" id="KW-0233">DNA recombination</keyword>
<dbReference type="GO" id="GO:0006310">
    <property type="term" value="P:DNA recombination"/>
    <property type="evidence" value="ECO:0007669"/>
    <property type="project" value="UniProtKB-KW"/>
</dbReference>
<dbReference type="InterPro" id="IPR011010">
    <property type="entry name" value="DNA_brk_join_enz"/>
</dbReference>
<dbReference type="InterPro" id="IPR050090">
    <property type="entry name" value="Tyrosine_recombinase_XerCD"/>
</dbReference>
<sequence>MKKATDATFKEDKFEIHHGFRIRLIETTAGKRYQVDLGRKSGKHVRKTCKTKDAAIGWAQKKSIEAGNKGIAALRFSDEQKTDAVEALFLLKEYGVNLRAAAKFYIKHHQKVDSSNGFGPLVEQYIQKKERDMKRGDLRPRSFSEIKKWLKPCKEAFEHMAVDAVEPKDIDVFLDEQGIQGTSRANLKRYLGGFYNWAMREGKATANPVKRTRQTVMESHTPGIYTPKEVKAIFKQAEELHPDLVPYLALAFFAGVRPEEITRLGWKDVDLNLGEIHIRADQSKTRSARIVTMPENLKAWLLKYRKKDGKIFPYSATTLKRWRVKVYQKAEAPSIQDGARHTFATFCFALEGLDETLHRLGHTDSKMLQRHYKGLAKNRKAQAQSYFQIKPATAGKVVQIKKSKAA</sequence>
<accession>A0A6P1M774</accession>
<dbReference type="PROSITE" id="PS51898">
    <property type="entry name" value="TYR_RECOMBINASE"/>
    <property type="match status" value="1"/>
</dbReference>
<dbReference type="EMBL" id="CP047593">
    <property type="protein sequence ID" value="QHI68424.1"/>
    <property type="molecule type" value="Genomic_DNA"/>
</dbReference>
<evidence type="ECO:0000313" key="6">
    <source>
        <dbReference type="Proteomes" id="UP000464954"/>
    </source>
</evidence>
<evidence type="ECO:0000256" key="3">
    <source>
        <dbReference type="ARBA" id="ARBA00023172"/>
    </source>
</evidence>
<dbReference type="Gene3D" id="1.10.150.130">
    <property type="match status" value="1"/>
</dbReference>
<dbReference type="GO" id="GO:0015074">
    <property type="term" value="P:DNA integration"/>
    <property type="evidence" value="ECO:0007669"/>
    <property type="project" value="InterPro"/>
</dbReference>
<dbReference type="GO" id="GO:0003677">
    <property type="term" value="F:DNA binding"/>
    <property type="evidence" value="ECO:0007669"/>
    <property type="project" value="UniProtKB-KW"/>
</dbReference>
<dbReference type="Pfam" id="PF00589">
    <property type="entry name" value="Phage_integrase"/>
    <property type="match status" value="1"/>
</dbReference>
<keyword evidence="6" id="KW-1185">Reference proteome</keyword>
<name>A0A6P1M774_9BACT</name>
<dbReference type="PANTHER" id="PTHR30349:SF64">
    <property type="entry name" value="PROPHAGE INTEGRASE INTD-RELATED"/>
    <property type="match status" value="1"/>
</dbReference>
<dbReference type="AlphaFoldDB" id="A0A6P1M774"/>
<evidence type="ECO:0000259" key="4">
    <source>
        <dbReference type="PROSITE" id="PS51898"/>
    </source>
</evidence>
<dbReference type="InterPro" id="IPR013762">
    <property type="entry name" value="Integrase-like_cat_sf"/>
</dbReference>
<evidence type="ECO:0000256" key="2">
    <source>
        <dbReference type="ARBA" id="ARBA00023125"/>
    </source>
</evidence>
<dbReference type="InterPro" id="IPR002104">
    <property type="entry name" value="Integrase_catalytic"/>
</dbReference>
<dbReference type="PANTHER" id="PTHR30349">
    <property type="entry name" value="PHAGE INTEGRASE-RELATED"/>
    <property type="match status" value="1"/>
</dbReference>
<protein>
    <submittedName>
        <fullName evidence="5">Tyrosine-type recombinase/integrase</fullName>
    </submittedName>
</protein>
<dbReference type="Proteomes" id="UP000464954">
    <property type="component" value="Chromosome"/>
</dbReference>
<proteinExistence type="inferred from homology"/>
<keyword evidence="2" id="KW-0238">DNA-binding</keyword>
<dbReference type="InterPro" id="IPR010998">
    <property type="entry name" value="Integrase_recombinase_N"/>
</dbReference>
<organism evidence="5 6">
    <name type="scientific">Tichowtungia aerotolerans</name>
    <dbReference type="NCBI Taxonomy" id="2697043"/>
    <lineage>
        <taxon>Bacteria</taxon>
        <taxon>Pseudomonadati</taxon>
        <taxon>Kiritimatiellota</taxon>
        <taxon>Tichowtungiia</taxon>
        <taxon>Tichowtungiales</taxon>
        <taxon>Tichowtungiaceae</taxon>
        <taxon>Tichowtungia</taxon>
    </lineage>
</organism>
<gene>
    <name evidence="5" type="ORF">GT409_02785</name>
</gene>
<evidence type="ECO:0000313" key="5">
    <source>
        <dbReference type="EMBL" id="QHI68424.1"/>
    </source>
</evidence>
<reference evidence="5 6" key="1">
    <citation type="submission" date="2020-01" db="EMBL/GenBank/DDBJ databases">
        <title>Ponticoccus aerotolerans gen. nov., sp. nov., an anaerobic bacterium and proposal of Ponticoccusceae fam. nov., Ponticoccusles ord. nov. and Ponticoccuse classis nov. in the phylum Kiritimatiellaeota.</title>
        <authorList>
            <person name="Zhou L.Y."/>
            <person name="Du Z.J."/>
        </authorList>
    </citation>
    <scope>NUCLEOTIDE SEQUENCE [LARGE SCALE GENOMIC DNA]</scope>
    <source>
        <strain evidence="5 6">S-5007</strain>
    </source>
</reference>